<sequence length="295" mass="31458">MKRIQTAAYFFVLASLLFACQQDDAASGTGKLALSVTDSPIDASNVKAVYVTFTGLEYQNSGGNWTTATEFTKAQLVNLLDLQNGKTSLLGEFNLNAGNYTGLRFKLDAPSRGANTPSNPGCYVELISGEKKPLFVPSGSQSGYKANGNFTVPINFTVAVTADFDLRKSVVLTGSGSTYILNPTLKIIVNNQAGEIKGTISNLLSTNKYIIYVYEKDKYTASESSEPTGENVSFPNAITSTKLESNGSYQFSFLAAGSYDLIIVSETSAGITKVEKTIAGVIVESKKSTLVNSSL</sequence>
<name>A0ABW6D017_9BACT</name>
<feature type="chain" id="PRO_5045616182" evidence="1">
    <location>
        <begin position="26"/>
        <end position="295"/>
    </location>
</feature>
<evidence type="ECO:0000313" key="3">
    <source>
        <dbReference type="EMBL" id="MFD3276538.1"/>
    </source>
</evidence>
<dbReference type="Pfam" id="PF14321">
    <property type="entry name" value="DUF4382"/>
    <property type="match status" value="1"/>
</dbReference>
<dbReference type="EMBL" id="JBBKYA010000004">
    <property type="protein sequence ID" value="MFD3276538.1"/>
    <property type="molecule type" value="Genomic_DNA"/>
</dbReference>
<protein>
    <submittedName>
        <fullName evidence="3">DUF4382 domain-containing protein</fullName>
    </submittedName>
</protein>
<dbReference type="RefSeq" id="WP_377976976.1">
    <property type="nucleotide sequence ID" value="NZ_JBBKYA010000004.1"/>
</dbReference>
<feature type="signal peptide" evidence="1">
    <location>
        <begin position="1"/>
        <end position="25"/>
    </location>
</feature>
<feature type="domain" description="DUF4382" evidence="2">
    <location>
        <begin position="29"/>
        <end position="183"/>
    </location>
</feature>
<dbReference type="PROSITE" id="PS51257">
    <property type="entry name" value="PROKAR_LIPOPROTEIN"/>
    <property type="match status" value="1"/>
</dbReference>
<organism evidence="3 4">
    <name type="scientific">Aquirufa echingensis</name>
    <dbReference type="NCBI Taxonomy" id="3096516"/>
    <lineage>
        <taxon>Bacteria</taxon>
        <taxon>Pseudomonadati</taxon>
        <taxon>Bacteroidota</taxon>
        <taxon>Cytophagia</taxon>
        <taxon>Cytophagales</taxon>
        <taxon>Flectobacillaceae</taxon>
        <taxon>Aquirufa</taxon>
    </lineage>
</organism>
<evidence type="ECO:0000313" key="4">
    <source>
        <dbReference type="Proteomes" id="UP001598114"/>
    </source>
</evidence>
<keyword evidence="4" id="KW-1185">Reference proteome</keyword>
<dbReference type="Proteomes" id="UP001598114">
    <property type="component" value="Unassembled WGS sequence"/>
</dbReference>
<accession>A0ABW6D017</accession>
<gene>
    <name evidence="3" type="ORF">SKC38_09895</name>
</gene>
<reference evidence="3 4" key="1">
    <citation type="submission" date="2024-03" db="EMBL/GenBank/DDBJ databases">
        <title>Aquirufa genome sequencing.</title>
        <authorList>
            <person name="Pitt A."/>
            <person name="Hahn M.W."/>
        </authorList>
    </citation>
    <scope>NUCLEOTIDE SEQUENCE [LARGE SCALE GENOMIC DNA]</scope>
    <source>
        <strain evidence="3 4">PLAD-142S6K</strain>
    </source>
</reference>
<comment type="caution">
    <text evidence="3">The sequence shown here is derived from an EMBL/GenBank/DDBJ whole genome shotgun (WGS) entry which is preliminary data.</text>
</comment>
<dbReference type="InterPro" id="IPR025491">
    <property type="entry name" value="DUF4382"/>
</dbReference>
<evidence type="ECO:0000256" key="1">
    <source>
        <dbReference type="SAM" id="SignalP"/>
    </source>
</evidence>
<keyword evidence="1" id="KW-0732">Signal</keyword>
<evidence type="ECO:0000259" key="2">
    <source>
        <dbReference type="Pfam" id="PF14321"/>
    </source>
</evidence>
<proteinExistence type="predicted"/>